<dbReference type="Pfam" id="PF13639">
    <property type="entry name" value="zf-RING_2"/>
    <property type="match status" value="1"/>
</dbReference>
<feature type="compositionally biased region" description="Low complexity" evidence="5">
    <location>
        <begin position="255"/>
        <end position="272"/>
    </location>
</feature>
<evidence type="ECO:0000313" key="7">
    <source>
        <dbReference type="EMBL" id="ELR20850.1"/>
    </source>
</evidence>
<dbReference type="PROSITE" id="PS00518">
    <property type="entry name" value="ZF_RING_1"/>
    <property type="match status" value="1"/>
</dbReference>
<evidence type="ECO:0000256" key="3">
    <source>
        <dbReference type="ARBA" id="ARBA00022833"/>
    </source>
</evidence>
<dbReference type="GO" id="GO:0008270">
    <property type="term" value="F:zinc ion binding"/>
    <property type="evidence" value="ECO:0007669"/>
    <property type="project" value="UniProtKB-KW"/>
</dbReference>
<dbReference type="RefSeq" id="XP_004344593.1">
    <property type="nucleotide sequence ID" value="XM_004344543.1"/>
</dbReference>
<dbReference type="OrthoDB" id="21534at2759"/>
<feature type="domain" description="RING-type" evidence="6">
    <location>
        <begin position="11"/>
        <end position="55"/>
    </location>
</feature>
<dbReference type="VEuPathDB" id="AmoebaDB:ACA1_277800"/>
<feature type="region of interest" description="Disordered" evidence="5">
    <location>
        <begin position="156"/>
        <end position="204"/>
    </location>
</feature>
<organism evidence="7 8">
    <name type="scientific">Acanthamoeba castellanii (strain ATCC 30010 / Neff)</name>
    <dbReference type="NCBI Taxonomy" id="1257118"/>
    <lineage>
        <taxon>Eukaryota</taxon>
        <taxon>Amoebozoa</taxon>
        <taxon>Discosea</taxon>
        <taxon>Longamoebia</taxon>
        <taxon>Centramoebida</taxon>
        <taxon>Acanthamoebidae</taxon>
        <taxon>Acanthamoeba</taxon>
    </lineage>
</organism>
<dbReference type="CDD" id="cd16574">
    <property type="entry name" value="RING-HC_Topors"/>
    <property type="match status" value="1"/>
</dbReference>
<dbReference type="SUPFAM" id="SSF57850">
    <property type="entry name" value="RING/U-box"/>
    <property type="match status" value="1"/>
</dbReference>
<evidence type="ECO:0000256" key="1">
    <source>
        <dbReference type="ARBA" id="ARBA00022723"/>
    </source>
</evidence>
<dbReference type="Proteomes" id="UP000011083">
    <property type="component" value="Unassembled WGS sequence"/>
</dbReference>
<accession>L8H6S4</accession>
<dbReference type="InterPro" id="IPR001841">
    <property type="entry name" value="Znf_RING"/>
</dbReference>
<keyword evidence="8" id="KW-1185">Reference proteome</keyword>
<feature type="region of interest" description="Disordered" evidence="5">
    <location>
        <begin position="224"/>
        <end position="275"/>
    </location>
</feature>
<dbReference type="InterPro" id="IPR058746">
    <property type="entry name" value="Znf_RING-type_Topors"/>
</dbReference>
<dbReference type="AlphaFoldDB" id="L8H6S4"/>
<keyword evidence="3" id="KW-0862">Zinc</keyword>
<evidence type="ECO:0000256" key="2">
    <source>
        <dbReference type="ARBA" id="ARBA00022771"/>
    </source>
</evidence>
<dbReference type="PROSITE" id="PS50089">
    <property type="entry name" value="ZF_RING_2"/>
    <property type="match status" value="1"/>
</dbReference>
<sequence length="441" mass="49028">MEGEVEEASVCAICLDKAGNQGPQGTGELNGCSHIFCYSCILEWSNVANSCPLCKQKFTRVTQSQGSVQRVVRVQEREQQHEYDVHAAYGDDEEAANNSFIDDRSDAEIEREQAEGADDGDELHWLQSEQERWDRRQGGLPVADHDDTGMAVFSQDGRRLRNTRARKKREAETKRMSQEEAEAAAVLHRGGEGRERKRPRMTRQSTIAEVLEARQQNRRILQQRFTQETSNSNSNNEVVLIGDGDDEEESESNNEHQPSPSSSGGSLSSGSSEQYTPTQLWVVNATEKARAERSAANATITDYFASPQQQESANAGDSQCTPARSPIQLSPVASSDPTTASLSSCFPLTRSLGLAPSSQSTPTAAVRRTKKSAASSASQRGPQRRKSARSDDKENRPNQVSEQYIVEERNNGLAKKSLCLTPRRKRKIRHLVEQELERFDR</sequence>
<feature type="compositionally biased region" description="Basic and acidic residues" evidence="5">
    <location>
        <begin position="169"/>
        <end position="178"/>
    </location>
</feature>
<dbReference type="PANTHER" id="PTHR47177:SF3">
    <property type="entry name" value="F18C1.6 PROTEIN"/>
    <property type="match status" value="1"/>
</dbReference>
<evidence type="ECO:0000256" key="5">
    <source>
        <dbReference type="SAM" id="MobiDB-lite"/>
    </source>
</evidence>
<dbReference type="STRING" id="1257118.L8H6S4"/>
<feature type="region of interest" description="Disordered" evidence="5">
    <location>
        <begin position="353"/>
        <end position="407"/>
    </location>
</feature>
<evidence type="ECO:0000313" key="8">
    <source>
        <dbReference type="Proteomes" id="UP000011083"/>
    </source>
</evidence>
<feature type="region of interest" description="Disordered" evidence="5">
    <location>
        <begin position="307"/>
        <end position="341"/>
    </location>
</feature>
<dbReference type="OMA" id="NVANSCP"/>
<reference evidence="7 8" key="1">
    <citation type="journal article" date="2013" name="Genome Biol.">
        <title>Genome of Acanthamoeba castellanii highlights extensive lateral gene transfer and early evolution of tyrosine kinase signaling.</title>
        <authorList>
            <person name="Clarke M."/>
            <person name="Lohan A.J."/>
            <person name="Liu B."/>
            <person name="Lagkouvardos I."/>
            <person name="Roy S."/>
            <person name="Zafar N."/>
            <person name="Bertelli C."/>
            <person name="Schilde C."/>
            <person name="Kianianmomeni A."/>
            <person name="Burglin T.R."/>
            <person name="Frech C."/>
            <person name="Turcotte B."/>
            <person name="Kopec K.O."/>
            <person name="Synnott J.M."/>
            <person name="Choo C."/>
            <person name="Paponov I."/>
            <person name="Finkler A."/>
            <person name="Soon Heng Tan C."/>
            <person name="Hutchins A.P."/>
            <person name="Weinmeier T."/>
            <person name="Rattei T."/>
            <person name="Chu J.S."/>
            <person name="Gimenez G."/>
            <person name="Irimia M."/>
            <person name="Rigden D.J."/>
            <person name="Fitzpatrick D.A."/>
            <person name="Lorenzo-Morales J."/>
            <person name="Bateman A."/>
            <person name="Chiu C.H."/>
            <person name="Tang P."/>
            <person name="Hegemann P."/>
            <person name="Fromm H."/>
            <person name="Raoult D."/>
            <person name="Greub G."/>
            <person name="Miranda-Saavedra D."/>
            <person name="Chen N."/>
            <person name="Nash P."/>
            <person name="Ginger M.L."/>
            <person name="Horn M."/>
            <person name="Schaap P."/>
            <person name="Caler L."/>
            <person name="Loftus B."/>
        </authorList>
    </citation>
    <scope>NUCLEOTIDE SEQUENCE [LARGE SCALE GENOMIC DNA]</scope>
    <source>
        <strain evidence="7 8">Neff</strain>
    </source>
</reference>
<gene>
    <name evidence="7" type="ORF">ACA1_277800</name>
</gene>
<dbReference type="GeneID" id="14921721"/>
<dbReference type="SMART" id="SM00184">
    <property type="entry name" value="RING"/>
    <property type="match status" value="1"/>
</dbReference>
<proteinExistence type="predicted"/>
<dbReference type="PANTHER" id="PTHR47177">
    <property type="entry name" value="F18C1.6 PROTEIN"/>
    <property type="match status" value="1"/>
</dbReference>
<dbReference type="InterPro" id="IPR017907">
    <property type="entry name" value="Znf_RING_CS"/>
</dbReference>
<keyword evidence="1" id="KW-0479">Metal-binding</keyword>
<keyword evidence="2 4" id="KW-0863">Zinc-finger</keyword>
<dbReference type="InterPro" id="IPR013083">
    <property type="entry name" value="Znf_RING/FYVE/PHD"/>
</dbReference>
<name>L8H6S4_ACACF</name>
<dbReference type="Gene3D" id="3.30.40.10">
    <property type="entry name" value="Zinc/RING finger domain, C3HC4 (zinc finger)"/>
    <property type="match status" value="1"/>
</dbReference>
<evidence type="ECO:0000259" key="6">
    <source>
        <dbReference type="PROSITE" id="PS50089"/>
    </source>
</evidence>
<dbReference type="EMBL" id="KB007908">
    <property type="protein sequence ID" value="ELR20850.1"/>
    <property type="molecule type" value="Genomic_DNA"/>
</dbReference>
<protein>
    <submittedName>
        <fullName evidence="7">Zinc finger, C3HC4 type (RING finger) domain containing protein</fullName>
    </submittedName>
</protein>
<evidence type="ECO:0000256" key="4">
    <source>
        <dbReference type="PROSITE-ProRule" id="PRU00175"/>
    </source>
</evidence>
<feature type="compositionally biased region" description="Acidic residues" evidence="5">
    <location>
        <begin position="243"/>
        <end position="252"/>
    </location>
</feature>
<dbReference type="KEGG" id="acan:ACA1_277800"/>